<sequence length="122" mass="13187">GYDCKFTYKKISIGLDALLNRAKFIACNRVANFPGEKGNLLPGCGPMVAAIASASGKKPDFVIGKPNTFMLELITQDNRFRPKELLMIGDAPENDIIMVNHFGSPSVLVTQAISSIDLTVTN</sequence>
<dbReference type="GO" id="GO:0016791">
    <property type="term" value="F:phosphatase activity"/>
    <property type="evidence" value="ECO:0007669"/>
    <property type="project" value="TreeGrafter"/>
</dbReference>
<dbReference type="InterPro" id="IPR023214">
    <property type="entry name" value="HAD_sf"/>
</dbReference>
<dbReference type="Pfam" id="PF13242">
    <property type="entry name" value="Hydrolase_like"/>
    <property type="match status" value="1"/>
</dbReference>
<reference evidence="1" key="1">
    <citation type="journal article" date="2014" name="Front. Microbiol.">
        <title>High frequency of phylogenetically diverse reductive dehalogenase-homologous genes in deep subseafloor sedimentary metagenomes.</title>
        <authorList>
            <person name="Kawai M."/>
            <person name="Futagami T."/>
            <person name="Toyoda A."/>
            <person name="Takaki Y."/>
            <person name="Nishi S."/>
            <person name="Hori S."/>
            <person name="Arai W."/>
            <person name="Tsubouchi T."/>
            <person name="Morono Y."/>
            <person name="Uchiyama I."/>
            <person name="Ito T."/>
            <person name="Fujiyama A."/>
            <person name="Inagaki F."/>
            <person name="Takami H."/>
        </authorList>
    </citation>
    <scope>NUCLEOTIDE SEQUENCE</scope>
    <source>
        <strain evidence="1">Expedition CK06-06</strain>
    </source>
</reference>
<evidence type="ECO:0000313" key="1">
    <source>
        <dbReference type="EMBL" id="GAG84766.1"/>
    </source>
</evidence>
<organism evidence="1">
    <name type="scientific">marine sediment metagenome</name>
    <dbReference type="NCBI Taxonomy" id="412755"/>
    <lineage>
        <taxon>unclassified sequences</taxon>
        <taxon>metagenomes</taxon>
        <taxon>ecological metagenomes</taxon>
    </lineage>
</organism>
<dbReference type="PANTHER" id="PTHR19288">
    <property type="entry name" value="4-NITROPHENYLPHOSPHATASE-RELATED"/>
    <property type="match status" value="1"/>
</dbReference>
<dbReference type="GO" id="GO:0005737">
    <property type="term" value="C:cytoplasm"/>
    <property type="evidence" value="ECO:0007669"/>
    <property type="project" value="TreeGrafter"/>
</dbReference>
<dbReference type="EMBL" id="BART01018008">
    <property type="protein sequence ID" value="GAG84766.1"/>
    <property type="molecule type" value="Genomic_DNA"/>
</dbReference>
<proteinExistence type="predicted"/>
<dbReference type="SUPFAM" id="SSF56784">
    <property type="entry name" value="HAD-like"/>
    <property type="match status" value="1"/>
</dbReference>
<accession>X1CKN0</accession>
<dbReference type="AlphaFoldDB" id="X1CKN0"/>
<dbReference type="PANTHER" id="PTHR19288:SF46">
    <property type="entry name" value="HALOACID DEHALOGENASE-LIKE HYDROLASE DOMAIN-CONTAINING PROTEIN 2"/>
    <property type="match status" value="1"/>
</dbReference>
<comment type="caution">
    <text evidence="1">The sequence shown here is derived from an EMBL/GenBank/DDBJ whole genome shotgun (WGS) entry which is preliminary data.</text>
</comment>
<gene>
    <name evidence="1" type="ORF">S01H4_34088</name>
</gene>
<dbReference type="InterPro" id="IPR036412">
    <property type="entry name" value="HAD-like_sf"/>
</dbReference>
<dbReference type="Gene3D" id="3.40.50.1000">
    <property type="entry name" value="HAD superfamily/HAD-like"/>
    <property type="match status" value="2"/>
</dbReference>
<feature type="non-terminal residue" evidence="1">
    <location>
        <position position="1"/>
    </location>
</feature>
<name>X1CKN0_9ZZZZ</name>
<protein>
    <submittedName>
        <fullName evidence="1">Uncharacterized protein</fullName>
    </submittedName>
</protein>